<organism evidence="1 2">
    <name type="scientific">Pseudolycoriella hygida</name>
    <dbReference type="NCBI Taxonomy" id="35572"/>
    <lineage>
        <taxon>Eukaryota</taxon>
        <taxon>Metazoa</taxon>
        <taxon>Ecdysozoa</taxon>
        <taxon>Arthropoda</taxon>
        <taxon>Hexapoda</taxon>
        <taxon>Insecta</taxon>
        <taxon>Pterygota</taxon>
        <taxon>Neoptera</taxon>
        <taxon>Endopterygota</taxon>
        <taxon>Diptera</taxon>
        <taxon>Nematocera</taxon>
        <taxon>Sciaroidea</taxon>
        <taxon>Sciaridae</taxon>
        <taxon>Pseudolycoriella</taxon>
    </lineage>
</organism>
<sequence>MRLFQNIMLSTRMERPSRLDSWMFRSPILLYDNQLKIQYDNSLSD</sequence>
<gene>
    <name evidence="1" type="ORF">Bhyg_04279</name>
</gene>
<accession>A0A9Q0NF10</accession>
<name>A0A9Q0NF10_9DIPT</name>
<comment type="caution">
    <text evidence="1">The sequence shown here is derived from an EMBL/GenBank/DDBJ whole genome shotgun (WGS) entry which is preliminary data.</text>
</comment>
<dbReference type="AlphaFoldDB" id="A0A9Q0NF10"/>
<proteinExistence type="predicted"/>
<evidence type="ECO:0000313" key="2">
    <source>
        <dbReference type="Proteomes" id="UP001151699"/>
    </source>
</evidence>
<keyword evidence="2" id="KW-1185">Reference proteome</keyword>
<protein>
    <submittedName>
        <fullName evidence="1">Uncharacterized protein</fullName>
    </submittedName>
</protein>
<dbReference type="EMBL" id="WJQU01000001">
    <property type="protein sequence ID" value="KAJ6649046.1"/>
    <property type="molecule type" value="Genomic_DNA"/>
</dbReference>
<evidence type="ECO:0000313" key="1">
    <source>
        <dbReference type="EMBL" id="KAJ6649046.1"/>
    </source>
</evidence>
<dbReference type="Proteomes" id="UP001151699">
    <property type="component" value="Chromosome A"/>
</dbReference>
<reference evidence="1" key="1">
    <citation type="submission" date="2022-07" db="EMBL/GenBank/DDBJ databases">
        <authorList>
            <person name="Trinca V."/>
            <person name="Uliana J.V.C."/>
            <person name="Torres T.T."/>
            <person name="Ward R.J."/>
            <person name="Monesi N."/>
        </authorList>
    </citation>
    <scope>NUCLEOTIDE SEQUENCE</scope>
    <source>
        <strain evidence="1">HSMRA1968</strain>
        <tissue evidence="1">Whole embryos</tissue>
    </source>
</reference>